<gene>
    <name evidence="4" type="ORF">SDC9_45933</name>
</gene>
<dbReference type="Gene3D" id="3.55.50.30">
    <property type="match status" value="1"/>
</dbReference>
<accession>A0A644WAX5</accession>
<dbReference type="Pfam" id="PF16344">
    <property type="entry name" value="FecR_C"/>
    <property type="match status" value="1"/>
</dbReference>
<dbReference type="PIRSF" id="PIRSF018266">
    <property type="entry name" value="FecR"/>
    <property type="match status" value="1"/>
</dbReference>
<feature type="domain" description="Protein FecR C-terminal" evidence="3">
    <location>
        <begin position="258"/>
        <end position="326"/>
    </location>
</feature>
<evidence type="ECO:0008006" key="5">
    <source>
        <dbReference type="Google" id="ProtNLM"/>
    </source>
</evidence>
<feature type="domain" description="FecR protein" evidence="2">
    <location>
        <begin position="120"/>
        <end position="214"/>
    </location>
</feature>
<keyword evidence="1" id="KW-1133">Transmembrane helix</keyword>
<name>A0A644WAX5_9ZZZZ</name>
<protein>
    <recommendedName>
        <fullName evidence="5">FecR protein domain-containing protein</fullName>
    </recommendedName>
</protein>
<dbReference type="FunFam" id="2.60.120.1440:FF:000001">
    <property type="entry name" value="Putative anti-sigma factor"/>
    <property type="match status" value="1"/>
</dbReference>
<dbReference type="Gene3D" id="2.60.120.1440">
    <property type="match status" value="1"/>
</dbReference>
<dbReference type="InterPro" id="IPR006860">
    <property type="entry name" value="FecR"/>
</dbReference>
<sequence length="329" mass="38073">MPEKRMQDLFIRYFNGELSPQERQELFRKLQQSPEDKKVFAEMQNVWALSSLSKPADKQLANRKLAQFKKAEKKRFFIHYIRPMFGYAATVVVAVAATWTILTQFDTPMNRDALAGYEEFATPAGQRAKVTLYDGTVVWLNASSTLRYPNRFANDVRKVELDGEAFFEVQRNEELPFVVSTEKMDIRVLGTKFNVFAYKGKPEFSTTLVEGSVKVSDKHEASKTMILNPSETAELRGDKLVKTKYSTSDLLLWRSGIYAFDDVPFVDMVKKLELYYDITINVHNEKLKQNKFTAKFRQRDGIESVLRTLQKAYPFSFIKDDDKNIITIK</sequence>
<reference evidence="4" key="1">
    <citation type="submission" date="2019-08" db="EMBL/GenBank/DDBJ databases">
        <authorList>
            <person name="Kucharzyk K."/>
            <person name="Murdoch R.W."/>
            <person name="Higgins S."/>
            <person name="Loffler F."/>
        </authorList>
    </citation>
    <scope>NUCLEOTIDE SEQUENCE</scope>
</reference>
<dbReference type="AlphaFoldDB" id="A0A644WAX5"/>
<dbReference type="PANTHER" id="PTHR30273:SF2">
    <property type="entry name" value="PROTEIN FECR"/>
    <property type="match status" value="1"/>
</dbReference>
<keyword evidence="1" id="KW-0812">Transmembrane</keyword>
<comment type="caution">
    <text evidence="4">The sequence shown here is derived from an EMBL/GenBank/DDBJ whole genome shotgun (WGS) entry which is preliminary data.</text>
</comment>
<dbReference type="Pfam" id="PF04773">
    <property type="entry name" value="FecR"/>
    <property type="match status" value="1"/>
</dbReference>
<evidence type="ECO:0000313" key="4">
    <source>
        <dbReference type="EMBL" id="MPL99712.1"/>
    </source>
</evidence>
<evidence type="ECO:0000259" key="2">
    <source>
        <dbReference type="Pfam" id="PF04773"/>
    </source>
</evidence>
<dbReference type="GO" id="GO:0016989">
    <property type="term" value="F:sigma factor antagonist activity"/>
    <property type="evidence" value="ECO:0007669"/>
    <property type="project" value="TreeGrafter"/>
</dbReference>
<dbReference type="InterPro" id="IPR032508">
    <property type="entry name" value="FecR_C"/>
</dbReference>
<evidence type="ECO:0000256" key="1">
    <source>
        <dbReference type="SAM" id="Phobius"/>
    </source>
</evidence>
<keyword evidence="1" id="KW-0472">Membrane</keyword>
<organism evidence="4">
    <name type="scientific">bioreactor metagenome</name>
    <dbReference type="NCBI Taxonomy" id="1076179"/>
    <lineage>
        <taxon>unclassified sequences</taxon>
        <taxon>metagenomes</taxon>
        <taxon>ecological metagenomes</taxon>
    </lineage>
</organism>
<dbReference type="InterPro" id="IPR012373">
    <property type="entry name" value="Ferrdict_sens_TM"/>
</dbReference>
<dbReference type="EMBL" id="VSSQ01000684">
    <property type="protein sequence ID" value="MPL99712.1"/>
    <property type="molecule type" value="Genomic_DNA"/>
</dbReference>
<dbReference type="PANTHER" id="PTHR30273">
    <property type="entry name" value="PERIPLASMIC SIGNAL SENSOR AND SIGMA FACTOR ACTIVATOR FECR-RELATED"/>
    <property type="match status" value="1"/>
</dbReference>
<feature type="transmembrane region" description="Helical" evidence="1">
    <location>
        <begin position="84"/>
        <end position="102"/>
    </location>
</feature>
<evidence type="ECO:0000259" key="3">
    <source>
        <dbReference type="Pfam" id="PF16344"/>
    </source>
</evidence>
<proteinExistence type="predicted"/>